<proteinExistence type="predicted"/>
<dbReference type="EMBL" id="UINC01164445">
    <property type="protein sequence ID" value="SVD65300.1"/>
    <property type="molecule type" value="Genomic_DNA"/>
</dbReference>
<keyword evidence="2" id="KW-0812">Transmembrane</keyword>
<protein>
    <submittedName>
        <fullName evidence="3">Uncharacterized protein</fullName>
    </submittedName>
</protein>
<evidence type="ECO:0000313" key="3">
    <source>
        <dbReference type="EMBL" id="SVD65300.1"/>
    </source>
</evidence>
<keyword evidence="2" id="KW-0472">Membrane</keyword>
<feature type="compositionally biased region" description="Basic and acidic residues" evidence="1">
    <location>
        <begin position="165"/>
        <end position="175"/>
    </location>
</feature>
<feature type="region of interest" description="Disordered" evidence="1">
    <location>
        <begin position="165"/>
        <end position="202"/>
    </location>
</feature>
<gene>
    <name evidence="3" type="ORF">METZ01_LOCUS418154</name>
</gene>
<evidence type="ECO:0000256" key="2">
    <source>
        <dbReference type="SAM" id="Phobius"/>
    </source>
</evidence>
<keyword evidence="2" id="KW-1133">Transmembrane helix</keyword>
<name>A0A382X364_9ZZZZ</name>
<feature type="compositionally biased region" description="Acidic residues" evidence="1">
    <location>
        <begin position="176"/>
        <end position="185"/>
    </location>
</feature>
<dbReference type="AlphaFoldDB" id="A0A382X364"/>
<evidence type="ECO:0000256" key="1">
    <source>
        <dbReference type="SAM" id="MobiDB-lite"/>
    </source>
</evidence>
<sequence length="202" mass="23175">MNIGNFFKNEKFAKVIMGVLIFLLILIVAGLFAVRAEDNKTIDKPKYTSGGFPIILDEGKWSSQILYDTIGACYQGTIRWVILSNPSLINQMPSPMAQRQMVEHCFCVMDKIRKEIKYREYIKKVTDQNWTGNFFMVKAAECVAEYETLPSFFMKIPTLDNETKKENKLIIKPEEPLQDSQEESPDQPKEESEGSPQTIFQG</sequence>
<organism evidence="3">
    <name type="scientific">marine metagenome</name>
    <dbReference type="NCBI Taxonomy" id="408172"/>
    <lineage>
        <taxon>unclassified sequences</taxon>
        <taxon>metagenomes</taxon>
        <taxon>ecological metagenomes</taxon>
    </lineage>
</organism>
<accession>A0A382X364</accession>
<reference evidence="3" key="1">
    <citation type="submission" date="2018-05" db="EMBL/GenBank/DDBJ databases">
        <authorList>
            <person name="Lanie J.A."/>
            <person name="Ng W.-L."/>
            <person name="Kazmierczak K.M."/>
            <person name="Andrzejewski T.M."/>
            <person name="Davidsen T.M."/>
            <person name="Wayne K.J."/>
            <person name="Tettelin H."/>
            <person name="Glass J.I."/>
            <person name="Rusch D."/>
            <person name="Podicherti R."/>
            <person name="Tsui H.-C.T."/>
            <person name="Winkler M.E."/>
        </authorList>
    </citation>
    <scope>NUCLEOTIDE SEQUENCE</scope>
</reference>
<feature type="transmembrane region" description="Helical" evidence="2">
    <location>
        <begin position="12"/>
        <end position="34"/>
    </location>
</feature>